<feature type="domain" description="Peptidase M10 metallopeptidase" evidence="5">
    <location>
        <begin position="130"/>
        <end position="182"/>
    </location>
</feature>
<comment type="caution">
    <text evidence="6">The sequence shown here is derived from an EMBL/GenBank/DDBJ whole genome shotgun (WGS) entry which is preliminary data.</text>
</comment>
<dbReference type="InterPro" id="IPR001818">
    <property type="entry name" value="Pept_M10_metallopeptidase"/>
</dbReference>
<name>A0A415C3C4_BIFBI</name>
<dbReference type="GO" id="GO:0031012">
    <property type="term" value="C:extracellular matrix"/>
    <property type="evidence" value="ECO:0007669"/>
    <property type="project" value="InterPro"/>
</dbReference>
<keyword evidence="2" id="KW-0479">Metal-binding</keyword>
<keyword evidence="4" id="KW-0862">Zinc</keyword>
<dbReference type="GO" id="GO:0004222">
    <property type="term" value="F:metalloendopeptidase activity"/>
    <property type="evidence" value="ECO:0007669"/>
    <property type="project" value="InterPro"/>
</dbReference>
<evidence type="ECO:0000313" key="7">
    <source>
        <dbReference type="Proteomes" id="UP000283727"/>
    </source>
</evidence>
<dbReference type="GO" id="GO:0008270">
    <property type="term" value="F:zinc ion binding"/>
    <property type="evidence" value="ECO:0007669"/>
    <property type="project" value="InterPro"/>
</dbReference>
<evidence type="ECO:0000256" key="3">
    <source>
        <dbReference type="ARBA" id="ARBA00022801"/>
    </source>
</evidence>
<organism evidence="6 7">
    <name type="scientific">Bifidobacterium bifidum</name>
    <dbReference type="NCBI Taxonomy" id="1681"/>
    <lineage>
        <taxon>Bacteria</taxon>
        <taxon>Bacillati</taxon>
        <taxon>Actinomycetota</taxon>
        <taxon>Actinomycetes</taxon>
        <taxon>Bifidobacteriales</taxon>
        <taxon>Bifidobacteriaceae</taxon>
        <taxon>Bifidobacterium</taxon>
    </lineage>
</organism>
<evidence type="ECO:0000256" key="1">
    <source>
        <dbReference type="ARBA" id="ARBA00022670"/>
    </source>
</evidence>
<dbReference type="RefSeq" id="WP_118269654.1">
    <property type="nucleotide sequence ID" value="NZ_QRLK01000008.1"/>
</dbReference>
<dbReference type="SUPFAM" id="SSF55486">
    <property type="entry name" value="Metalloproteases ('zincins'), catalytic domain"/>
    <property type="match status" value="1"/>
</dbReference>
<proteinExistence type="predicted"/>
<accession>A0A415C3C4</accession>
<dbReference type="EMBL" id="QRLR01000005">
    <property type="protein sequence ID" value="RHJ22481.1"/>
    <property type="molecule type" value="Genomic_DNA"/>
</dbReference>
<gene>
    <name evidence="6" type="ORF">DW137_09110</name>
</gene>
<dbReference type="Pfam" id="PF00413">
    <property type="entry name" value="Peptidase_M10"/>
    <property type="match status" value="1"/>
</dbReference>
<dbReference type="InterPro" id="IPR024079">
    <property type="entry name" value="MetalloPept_cat_dom_sf"/>
</dbReference>
<sequence length="182" mass="20509">MSKLQRCRKWPISLVSTLLSFLFLMSIVPVASAYSYSKSHWLNKNQVVMLMATVKGNYLTSAKQAVSNINSATKVGFSTGTRMVWQATSQNFGKNGWEGQSAYTFLASGYTKDAVSRVNTYYMKSSYPVARMRVLWLHEFSHCWGLGHSTINTVMYKSASDAYNNGVRYLTSDDIKGINSRY</sequence>
<reference evidence="6 7" key="1">
    <citation type="submission" date="2018-08" db="EMBL/GenBank/DDBJ databases">
        <title>A genome reference for cultivated species of the human gut microbiota.</title>
        <authorList>
            <person name="Zou Y."/>
            <person name="Xue W."/>
            <person name="Luo G."/>
        </authorList>
    </citation>
    <scope>NUCLEOTIDE SEQUENCE [LARGE SCALE GENOMIC DNA]</scope>
    <source>
        <strain evidence="6 7">AM12-10</strain>
    </source>
</reference>
<evidence type="ECO:0000313" key="6">
    <source>
        <dbReference type="EMBL" id="RHJ22481.1"/>
    </source>
</evidence>
<keyword evidence="1" id="KW-0645">Protease</keyword>
<evidence type="ECO:0000256" key="2">
    <source>
        <dbReference type="ARBA" id="ARBA00022723"/>
    </source>
</evidence>
<protein>
    <recommendedName>
        <fullName evidence="5">Peptidase M10 metallopeptidase domain-containing protein</fullName>
    </recommendedName>
</protein>
<keyword evidence="3" id="KW-0378">Hydrolase</keyword>
<evidence type="ECO:0000259" key="5">
    <source>
        <dbReference type="Pfam" id="PF00413"/>
    </source>
</evidence>
<dbReference type="AlphaFoldDB" id="A0A415C3C4"/>
<evidence type="ECO:0000256" key="4">
    <source>
        <dbReference type="ARBA" id="ARBA00022833"/>
    </source>
</evidence>
<dbReference type="Proteomes" id="UP000283727">
    <property type="component" value="Unassembled WGS sequence"/>
</dbReference>
<dbReference type="GO" id="GO:0006508">
    <property type="term" value="P:proteolysis"/>
    <property type="evidence" value="ECO:0007669"/>
    <property type="project" value="UniProtKB-KW"/>
</dbReference>
<dbReference type="Gene3D" id="3.40.390.10">
    <property type="entry name" value="Collagenase (Catalytic Domain)"/>
    <property type="match status" value="1"/>
</dbReference>